<gene>
    <name evidence="1" type="ORF">LTR97_009302</name>
</gene>
<dbReference type="AlphaFoldDB" id="A0AAN7WBD1"/>
<name>A0AAN7WBD1_9PEZI</name>
<comment type="caution">
    <text evidence="1">The sequence shown here is derived from an EMBL/GenBank/DDBJ whole genome shotgun (WGS) entry which is preliminary data.</text>
</comment>
<evidence type="ECO:0000313" key="2">
    <source>
        <dbReference type="Proteomes" id="UP001310594"/>
    </source>
</evidence>
<accession>A0AAN7WBD1</accession>
<sequence length="213" mass="24178">MTADDSGSDCDHWPDDASNLQTVAVAASGYDSHNGLRSQIYHPAPKPSSPKFAPASQVIHYQQPAQAYAYPNIQYTYAPQPMAYPAPAYYNYGPQPMMVPQPQMPNYHVYQPSQQPVAVPQQGNPWIGRTKAQVDEDNMKLAKTEGAYGKRKVVPVGVKEDQMMWCVETDGSHTLRTFISIKELKGEWKKDPRFEESWYFVREEEEKTEESKD</sequence>
<dbReference type="EMBL" id="JAVRQU010000015">
    <property type="protein sequence ID" value="KAK5694712.1"/>
    <property type="molecule type" value="Genomic_DNA"/>
</dbReference>
<organism evidence="1 2">
    <name type="scientific">Elasticomyces elasticus</name>
    <dbReference type="NCBI Taxonomy" id="574655"/>
    <lineage>
        <taxon>Eukaryota</taxon>
        <taxon>Fungi</taxon>
        <taxon>Dikarya</taxon>
        <taxon>Ascomycota</taxon>
        <taxon>Pezizomycotina</taxon>
        <taxon>Dothideomycetes</taxon>
        <taxon>Dothideomycetidae</taxon>
        <taxon>Mycosphaerellales</taxon>
        <taxon>Teratosphaeriaceae</taxon>
        <taxon>Elasticomyces</taxon>
    </lineage>
</organism>
<reference evidence="1" key="1">
    <citation type="submission" date="2023-08" db="EMBL/GenBank/DDBJ databases">
        <title>Black Yeasts Isolated from many extreme environments.</title>
        <authorList>
            <person name="Coleine C."/>
            <person name="Stajich J.E."/>
            <person name="Selbmann L."/>
        </authorList>
    </citation>
    <scope>NUCLEOTIDE SEQUENCE</scope>
    <source>
        <strain evidence="1">CCFEE 5810</strain>
    </source>
</reference>
<protein>
    <submittedName>
        <fullName evidence="1">Uncharacterized protein</fullName>
    </submittedName>
</protein>
<proteinExistence type="predicted"/>
<dbReference type="Proteomes" id="UP001310594">
    <property type="component" value="Unassembled WGS sequence"/>
</dbReference>
<evidence type="ECO:0000313" key="1">
    <source>
        <dbReference type="EMBL" id="KAK5694712.1"/>
    </source>
</evidence>